<feature type="binding site" evidence="7">
    <location>
        <position position="113"/>
    </location>
    <ligand>
        <name>Mg(2+)</name>
        <dbReference type="ChEBI" id="CHEBI:18420"/>
    </ligand>
</feature>
<dbReference type="Gene3D" id="3.40.50.1000">
    <property type="entry name" value="HAD superfamily/HAD-like"/>
    <property type="match status" value="1"/>
</dbReference>
<dbReference type="NCBIfam" id="TIGR01670">
    <property type="entry name" value="KdsC-phosphatas"/>
    <property type="match status" value="1"/>
</dbReference>
<dbReference type="GO" id="GO:0016788">
    <property type="term" value="F:hydrolase activity, acting on ester bonds"/>
    <property type="evidence" value="ECO:0007669"/>
    <property type="project" value="InterPro"/>
</dbReference>
<comment type="cofactor">
    <cofactor evidence="1 7">
        <name>Mg(2+)</name>
        <dbReference type="ChEBI" id="CHEBI:18420"/>
    </cofactor>
</comment>
<comment type="subunit">
    <text evidence="3">Homotetramer.</text>
</comment>
<dbReference type="PANTHER" id="PTHR21485">
    <property type="entry name" value="HAD SUPERFAMILY MEMBERS CMAS AND KDSC"/>
    <property type="match status" value="1"/>
</dbReference>
<dbReference type="PANTHER" id="PTHR21485:SF3">
    <property type="entry name" value="N-ACYLNEURAMINATE CYTIDYLYLTRANSFERASE"/>
    <property type="match status" value="1"/>
</dbReference>
<evidence type="ECO:0000256" key="5">
    <source>
        <dbReference type="ARBA" id="ARBA00022801"/>
    </source>
</evidence>
<dbReference type="InterPro" id="IPR023214">
    <property type="entry name" value="HAD_sf"/>
</dbReference>
<proteinExistence type="inferred from homology"/>
<reference evidence="8 9" key="1">
    <citation type="submission" date="2015-10" db="EMBL/GenBank/DDBJ databases">
        <title>Candidatus Desulfofervidus auxilii, a hydrogenotrophic sulfate-reducing bacterium involved in the thermophilic anaerobic oxidation of methane.</title>
        <authorList>
            <person name="Krukenberg V."/>
            <person name="Richter M."/>
            <person name="Wegener G."/>
        </authorList>
    </citation>
    <scope>NUCLEOTIDE SEQUENCE [LARGE SCALE GENOMIC DNA]</scope>
    <source>
        <strain evidence="8 9">HS1</strain>
    </source>
</reference>
<dbReference type="GO" id="GO:0008781">
    <property type="term" value="F:N-acylneuraminate cytidylyltransferase activity"/>
    <property type="evidence" value="ECO:0007669"/>
    <property type="project" value="TreeGrafter"/>
</dbReference>
<sequence length="165" mass="18269">MYNMDHKTLLKRLTHIKVLLTDVDGVWTDGSLIYGKGGEEIKSFHVHDGLGIKMLLEKGIDIIVVSARYSEAVQKRCLELGVKNIYQGIQNKTEILDKLMRKYTPEEIAYVGDDLPDLAIFPKVGVAFAVSNAVKAVKEKADYVTVIPGGKGALREIADLILSVR</sequence>
<keyword evidence="5" id="KW-0378">Hydrolase</keyword>
<evidence type="ECO:0000313" key="8">
    <source>
        <dbReference type="EMBL" id="AMM41703.1"/>
    </source>
</evidence>
<dbReference type="InterPro" id="IPR036412">
    <property type="entry name" value="HAD-like_sf"/>
</dbReference>
<dbReference type="FunFam" id="3.40.50.1000:FF:000029">
    <property type="entry name" value="3-deoxy-D-manno-octulosonate 8-phosphate phosphatase KdsC"/>
    <property type="match status" value="1"/>
</dbReference>
<accession>A0A7U4TIU4</accession>
<gene>
    <name evidence="8" type="ORF">HS1_001909</name>
</gene>
<name>A0A7U4TIU4_DESA2</name>
<evidence type="ECO:0000256" key="4">
    <source>
        <dbReference type="ARBA" id="ARBA00022723"/>
    </source>
</evidence>
<dbReference type="PIRSF" id="PIRSF006118">
    <property type="entry name" value="KDO8-P_Ptase"/>
    <property type="match status" value="1"/>
</dbReference>
<dbReference type="Pfam" id="PF08282">
    <property type="entry name" value="Hydrolase_3"/>
    <property type="match status" value="1"/>
</dbReference>
<evidence type="ECO:0000256" key="3">
    <source>
        <dbReference type="ARBA" id="ARBA00011881"/>
    </source>
</evidence>
<dbReference type="SFLD" id="SFLDS00003">
    <property type="entry name" value="Haloacid_Dehalogenase"/>
    <property type="match status" value="1"/>
</dbReference>
<feature type="binding site" evidence="7">
    <location>
        <position position="22"/>
    </location>
    <ligand>
        <name>Mg(2+)</name>
        <dbReference type="ChEBI" id="CHEBI:18420"/>
    </ligand>
</feature>
<keyword evidence="4 7" id="KW-0479">Metal-binding</keyword>
<dbReference type="InterPro" id="IPR050793">
    <property type="entry name" value="CMP-NeuNAc_synthase"/>
</dbReference>
<feature type="binding site" evidence="7">
    <location>
        <position position="24"/>
    </location>
    <ligand>
        <name>substrate</name>
    </ligand>
</feature>
<evidence type="ECO:0000256" key="2">
    <source>
        <dbReference type="ARBA" id="ARBA00005893"/>
    </source>
</evidence>
<dbReference type="EMBL" id="CP013015">
    <property type="protein sequence ID" value="AMM41703.1"/>
    <property type="molecule type" value="Genomic_DNA"/>
</dbReference>
<dbReference type="SFLD" id="SFLDG01138">
    <property type="entry name" value="C1.6.2:_Deoxy-d-mannose-octulo"/>
    <property type="match status" value="1"/>
</dbReference>
<dbReference type="GO" id="GO:0046872">
    <property type="term" value="F:metal ion binding"/>
    <property type="evidence" value="ECO:0007669"/>
    <property type="project" value="UniProtKB-KW"/>
</dbReference>
<dbReference type="SFLD" id="SFLDG01136">
    <property type="entry name" value="C1.6:_Phosphoserine_Phosphatas"/>
    <property type="match status" value="1"/>
</dbReference>
<comment type="similarity">
    <text evidence="2">Belongs to the KdsC family.</text>
</comment>
<evidence type="ECO:0000313" key="9">
    <source>
        <dbReference type="Proteomes" id="UP000070560"/>
    </source>
</evidence>
<keyword evidence="9" id="KW-1185">Reference proteome</keyword>
<dbReference type="CDD" id="cd01630">
    <property type="entry name" value="HAD_KDO-like"/>
    <property type="match status" value="1"/>
</dbReference>
<evidence type="ECO:0000256" key="1">
    <source>
        <dbReference type="ARBA" id="ARBA00001946"/>
    </source>
</evidence>
<protein>
    <submittedName>
        <fullName evidence="8">3-deoxy-D-manno-octulosonate 8-phosphate phosphatase</fullName>
    </submittedName>
</protein>
<dbReference type="AlphaFoldDB" id="A0A7U4TIU4"/>
<keyword evidence="6 7" id="KW-0460">Magnesium</keyword>
<organism evidence="8 9">
    <name type="scientific">Desulfofervidus auxilii</name>
    <dbReference type="NCBI Taxonomy" id="1621989"/>
    <lineage>
        <taxon>Bacteria</taxon>
        <taxon>Pseudomonadati</taxon>
        <taxon>Thermodesulfobacteriota</taxon>
        <taxon>Candidatus Desulfofervidia</taxon>
        <taxon>Candidatus Desulfofervidales</taxon>
        <taxon>Candidatus Desulfofervidaceae</taxon>
        <taxon>Candidatus Desulfofervidus</taxon>
    </lineage>
</organism>
<evidence type="ECO:0000256" key="7">
    <source>
        <dbReference type="PIRSR" id="PIRSR006118-2"/>
    </source>
</evidence>
<dbReference type="KEGG" id="daw:HS1_001909"/>
<dbReference type="Proteomes" id="UP000070560">
    <property type="component" value="Chromosome"/>
</dbReference>
<dbReference type="InterPro" id="IPR010023">
    <property type="entry name" value="KdsC_fam"/>
</dbReference>
<evidence type="ECO:0000256" key="6">
    <source>
        <dbReference type="ARBA" id="ARBA00022842"/>
    </source>
</evidence>
<dbReference type="SUPFAM" id="SSF56784">
    <property type="entry name" value="HAD-like"/>
    <property type="match status" value="1"/>
</dbReference>